<feature type="region of interest" description="Disordered" evidence="5">
    <location>
        <begin position="1"/>
        <end position="157"/>
    </location>
</feature>
<evidence type="ECO:0000256" key="1">
    <source>
        <dbReference type="ARBA" id="ARBA00022723"/>
    </source>
</evidence>
<keyword evidence="2 4" id="KW-0863">Zinc-finger</keyword>
<dbReference type="SMART" id="SM00184">
    <property type="entry name" value="RING"/>
    <property type="match status" value="1"/>
</dbReference>
<dbReference type="PANTHER" id="PTHR46171">
    <property type="entry name" value="GH10160P"/>
    <property type="match status" value="1"/>
</dbReference>
<dbReference type="FunFam" id="3.30.40.10:FF:000024">
    <property type="entry name" value="RING finger protein 44 isoform X1"/>
    <property type="match status" value="1"/>
</dbReference>
<dbReference type="GO" id="GO:0061630">
    <property type="term" value="F:ubiquitin protein ligase activity"/>
    <property type="evidence" value="ECO:0007669"/>
    <property type="project" value="TreeGrafter"/>
</dbReference>
<keyword evidence="3" id="KW-0862">Zinc</keyword>
<dbReference type="InterPro" id="IPR013083">
    <property type="entry name" value="Znf_RING/FYVE/PHD"/>
</dbReference>
<evidence type="ECO:0000259" key="6">
    <source>
        <dbReference type="PROSITE" id="PS50089"/>
    </source>
</evidence>
<dbReference type="GeneID" id="110983076"/>
<gene>
    <name evidence="8" type="primary">LOC110983076</name>
</gene>
<dbReference type="CDD" id="cd16472">
    <property type="entry name" value="RING-H2_RNF38-like"/>
    <property type="match status" value="1"/>
</dbReference>
<dbReference type="SUPFAM" id="SSF57850">
    <property type="entry name" value="RING/U-box"/>
    <property type="match status" value="1"/>
</dbReference>
<proteinExistence type="predicted"/>
<sequence>MRQRQRLSASRGPTPRTQSESPNRKRRRMSQGAVDLSASPSPPSLVRPWQTSTSLGGAGQWPGLSPQQTAFPGSARYSPGDWCNSSGWRTAGRRSPPSMRRQSQRQRERQLRSQGNQQQQQQQQQQQPAASGGERRAFHPPGLQTHHATVLPPPPSHHLPFQPRIIIDLSSDAMVPTTAPISIPVSVPSYAVPMCTAHTLPATCSLHRGPYAPIPVTAGGGGGAGAGGGGGGRPTHAPPPPPPPAIPICSMGHIPMCGVHLPACGGHHHHHHHHLPVSQASLPHAVLPQESLMTHVHTHHHVPPQVQYFAAPPPTQTRSSEVEIIGERPAAFHVPSSTQHNPSLTPSPPLHLLQESILRNPPEVHHMHAYPRLNSISRQQQRRATVARPWRNQVSPSVPVQPSYPGWFLRYLFPNPPVNQMELENEDAEVENYEALLNLAERLGEAKPRGLTKAYIDQLPSYLYKPDTHRSINDQTCCVVCMCDFEARQLLRVLPCSHEFHARCVDKWLKTNRTCPICRADASEMNNQSE</sequence>
<keyword evidence="1" id="KW-0479">Metal-binding</keyword>
<reference evidence="8" key="1">
    <citation type="submission" date="2025-08" db="UniProtKB">
        <authorList>
            <consortium name="RefSeq"/>
        </authorList>
    </citation>
    <scope>IDENTIFICATION</scope>
</reference>
<accession>A0A8B7YWJ0</accession>
<evidence type="ECO:0000256" key="2">
    <source>
        <dbReference type="ARBA" id="ARBA00022771"/>
    </source>
</evidence>
<keyword evidence="7" id="KW-1185">Reference proteome</keyword>
<dbReference type="OrthoDB" id="8062037at2759"/>
<dbReference type="KEGG" id="aplc:110983076"/>
<dbReference type="GO" id="GO:0008270">
    <property type="term" value="F:zinc ion binding"/>
    <property type="evidence" value="ECO:0007669"/>
    <property type="project" value="UniProtKB-KW"/>
</dbReference>
<dbReference type="PANTHER" id="PTHR46171:SF3">
    <property type="entry name" value="GH10160P"/>
    <property type="match status" value="1"/>
</dbReference>
<evidence type="ECO:0000313" key="8">
    <source>
        <dbReference type="RefSeq" id="XP_022097684.1"/>
    </source>
</evidence>
<dbReference type="Proteomes" id="UP000694845">
    <property type="component" value="Unplaced"/>
</dbReference>
<dbReference type="Gene3D" id="3.30.40.10">
    <property type="entry name" value="Zinc/RING finger domain, C3HC4 (zinc finger)"/>
    <property type="match status" value="1"/>
</dbReference>
<dbReference type="AlphaFoldDB" id="A0A8B7YWJ0"/>
<evidence type="ECO:0000256" key="4">
    <source>
        <dbReference type="PROSITE-ProRule" id="PRU00175"/>
    </source>
</evidence>
<dbReference type="PROSITE" id="PS50089">
    <property type="entry name" value="ZF_RING_2"/>
    <property type="match status" value="1"/>
</dbReference>
<name>A0A8B7YWJ0_ACAPL</name>
<feature type="compositionally biased region" description="Gly residues" evidence="5">
    <location>
        <begin position="222"/>
        <end position="233"/>
    </location>
</feature>
<dbReference type="GO" id="GO:0016567">
    <property type="term" value="P:protein ubiquitination"/>
    <property type="evidence" value="ECO:0007669"/>
    <property type="project" value="TreeGrafter"/>
</dbReference>
<feature type="region of interest" description="Disordered" evidence="5">
    <location>
        <begin position="222"/>
        <end position="244"/>
    </location>
</feature>
<feature type="domain" description="RING-type" evidence="6">
    <location>
        <begin position="478"/>
        <end position="519"/>
    </location>
</feature>
<protein>
    <submittedName>
        <fullName evidence="8">RING finger protein 44-like isoform X1</fullName>
    </submittedName>
</protein>
<evidence type="ECO:0000256" key="5">
    <source>
        <dbReference type="SAM" id="MobiDB-lite"/>
    </source>
</evidence>
<evidence type="ECO:0000256" key="3">
    <source>
        <dbReference type="ARBA" id="ARBA00022833"/>
    </source>
</evidence>
<dbReference type="OMA" id="FYHFSMN"/>
<organism evidence="7 8">
    <name type="scientific">Acanthaster planci</name>
    <name type="common">Crown-of-thorns starfish</name>
    <dbReference type="NCBI Taxonomy" id="133434"/>
    <lineage>
        <taxon>Eukaryota</taxon>
        <taxon>Metazoa</taxon>
        <taxon>Echinodermata</taxon>
        <taxon>Eleutherozoa</taxon>
        <taxon>Asterozoa</taxon>
        <taxon>Asteroidea</taxon>
        <taxon>Valvatacea</taxon>
        <taxon>Valvatida</taxon>
        <taxon>Acanthasteridae</taxon>
        <taxon>Acanthaster</taxon>
    </lineage>
</organism>
<dbReference type="Pfam" id="PF13639">
    <property type="entry name" value="zf-RING_2"/>
    <property type="match status" value="1"/>
</dbReference>
<dbReference type="InterPro" id="IPR001841">
    <property type="entry name" value="Znf_RING"/>
</dbReference>
<dbReference type="RefSeq" id="XP_022097684.1">
    <property type="nucleotide sequence ID" value="XM_022241992.1"/>
</dbReference>
<evidence type="ECO:0000313" key="7">
    <source>
        <dbReference type="Proteomes" id="UP000694845"/>
    </source>
</evidence>
<feature type="compositionally biased region" description="Low complexity" evidence="5">
    <location>
        <begin position="112"/>
        <end position="127"/>
    </location>
</feature>